<accession>A0A934UYR6</accession>
<evidence type="ECO:0008006" key="4">
    <source>
        <dbReference type="Google" id="ProtNLM"/>
    </source>
</evidence>
<keyword evidence="1" id="KW-0472">Membrane</keyword>
<dbReference type="EMBL" id="JAEHOI010000011">
    <property type="protein sequence ID" value="MBK0422687.1"/>
    <property type="molecule type" value="Genomic_DNA"/>
</dbReference>
<proteinExistence type="predicted"/>
<protein>
    <recommendedName>
        <fullName evidence="4">DUF2975 domain-containing protein</fullName>
    </recommendedName>
</protein>
<sequence>MSTTNPNRVSSWDQIGIWIFIAVAALLVGGSAWLSGMRVADLLGPDPYDIQVGLIGSTANVSSGSDGASIPVSLETARIQVPTLPTASLVAGILEPIVTTLTVAGIAVLLTLLASSILRGRIFSKRNTLLVVTAGTIAMVGFPLAGLFQTMLANGALAVATHGALDNSPITFSPTPIILIAFAVGVFGTAFTIGERLQRETEGLV</sequence>
<comment type="caution">
    <text evidence="2">The sequence shown here is derived from an EMBL/GenBank/DDBJ whole genome shotgun (WGS) entry which is preliminary data.</text>
</comment>
<evidence type="ECO:0000313" key="2">
    <source>
        <dbReference type="EMBL" id="MBK0422687.1"/>
    </source>
</evidence>
<reference evidence="2" key="1">
    <citation type="submission" date="2020-12" db="EMBL/GenBank/DDBJ databases">
        <title>Leucobacter sp. CAS2, isolated from Chromium sludge.</title>
        <authorList>
            <person name="Xu Z."/>
        </authorList>
    </citation>
    <scope>NUCLEOTIDE SEQUENCE</scope>
    <source>
        <strain evidence="2">CSA2</strain>
    </source>
</reference>
<evidence type="ECO:0000256" key="1">
    <source>
        <dbReference type="SAM" id="Phobius"/>
    </source>
</evidence>
<keyword evidence="1" id="KW-0812">Transmembrane</keyword>
<feature type="transmembrane region" description="Helical" evidence="1">
    <location>
        <begin position="97"/>
        <end position="118"/>
    </location>
</feature>
<dbReference type="AlphaFoldDB" id="A0A934UYR6"/>
<organism evidence="2 3">
    <name type="scientific">Leucobacter edaphi</name>
    <dbReference type="NCBI Taxonomy" id="2796472"/>
    <lineage>
        <taxon>Bacteria</taxon>
        <taxon>Bacillati</taxon>
        <taxon>Actinomycetota</taxon>
        <taxon>Actinomycetes</taxon>
        <taxon>Micrococcales</taxon>
        <taxon>Microbacteriaceae</taxon>
        <taxon>Leucobacter</taxon>
    </lineage>
</organism>
<gene>
    <name evidence="2" type="ORF">JD292_11450</name>
</gene>
<feature type="transmembrane region" description="Helical" evidence="1">
    <location>
        <begin position="172"/>
        <end position="193"/>
    </location>
</feature>
<keyword evidence="1" id="KW-1133">Transmembrane helix</keyword>
<name>A0A934UYR6_9MICO</name>
<feature type="transmembrane region" description="Helical" evidence="1">
    <location>
        <begin position="15"/>
        <end position="34"/>
    </location>
</feature>
<dbReference type="RefSeq" id="WP_200132883.1">
    <property type="nucleotide sequence ID" value="NZ_JAEHOI010000011.1"/>
</dbReference>
<keyword evidence="3" id="KW-1185">Reference proteome</keyword>
<dbReference type="Proteomes" id="UP000618733">
    <property type="component" value="Unassembled WGS sequence"/>
</dbReference>
<feature type="transmembrane region" description="Helical" evidence="1">
    <location>
        <begin position="130"/>
        <end position="152"/>
    </location>
</feature>
<evidence type="ECO:0000313" key="3">
    <source>
        <dbReference type="Proteomes" id="UP000618733"/>
    </source>
</evidence>